<keyword evidence="5" id="KW-0460">Magnesium</keyword>
<gene>
    <name evidence="8" type="ORF">HQ47_00070</name>
</gene>
<dbReference type="Proteomes" id="UP000030103">
    <property type="component" value="Unassembled WGS sequence"/>
</dbReference>
<proteinExistence type="inferred from homology"/>
<evidence type="ECO:0000256" key="6">
    <source>
        <dbReference type="ARBA" id="ARBA00023229"/>
    </source>
</evidence>
<dbReference type="EMBL" id="JRFA01000001">
    <property type="protein sequence ID" value="KGN76474.1"/>
    <property type="molecule type" value="Genomic_DNA"/>
</dbReference>
<evidence type="ECO:0008006" key="10">
    <source>
        <dbReference type="Google" id="ProtNLM"/>
    </source>
</evidence>
<dbReference type="AlphaFoldDB" id="A0A0A2EJC7"/>
<comment type="similarity">
    <text evidence="2 7">Belongs to the FPP/GGPP synthase family.</text>
</comment>
<dbReference type="Pfam" id="PF00348">
    <property type="entry name" value="polyprenyl_synt"/>
    <property type="match status" value="1"/>
</dbReference>
<reference evidence="8 9" key="1">
    <citation type="submission" date="2014-09" db="EMBL/GenBank/DDBJ databases">
        <title>Draft Genome Sequence of Porphyromonas macacae COT-192_OH2859.</title>
        <authorList>
            <person name="Wallis C."/>
            <person name="Deusch O."/>
            <person name="O'Flynn C."/>
            <person name="Davis I."/>
            <person name="Horsfall A."/>
            <person name="Kirkwood N."/>
            <person name="Harris S."/>
            <person name="Eisen J.A."/>
            <person name="Coil D.A."/>
            <person name="Darling A.E."/>
            <person name="Jospin G."/>
            <person name="Alexiev A."/>
        </authorList>
    </citation>
    <scope>NUCLEOTIDE SEQUENCE [LARGE SCALE GENOMIC DNA]</scope>
    <source>
        <strain evidence="9">COT-192 OH2859</strain>
    </source>
</reference>
<dbReference type="InterPro" id="IPR033749">
    <property type="entry name" value="Polyprenyl_synt_CS"/>
</dbReference>
<keyword evidence="6" id="KW-0414">Isoprene biosynthesis</keyword>
<keyword evidence="3 7" id="KW-0808">Transferase</keyword>
<evidence type="ECO:0000256" key="5">
    <source>
        <dbReference type="ARBA" id="ARBA00022842"/>
    </source>
</evidence>
<dbReference type="InterPro" id="IPR008949">
    <property type="entry name" value="Isoprenoid_synthase_dom_sf"/>
</dbReference>
<dbReference type="RefSeq" id="WP_036872461.1">
    <property type="nucleotide sequence ID" value="NZ_JBGYTE010000036.1"/>
</dbReference>
<evidence type="ECO:0000313" key="8">
    <source>
        <dbReference type="EMBL" id="KGN76474.1"/>
    </source>
</evidence>
<accession>A0A0A2EJC7</accession>
<comment type="caution">
    <text evidence="8">The sequence shown here is derived from an EMBL/GenBank/DDBJ whole genome shotgun (WGS) entry which is preliminary data.</text>
</comment>
<protein>
    <recommendedName>
        <fullName evidence="10">(2E,6E)-farnesyl diphosphate synthase</fullName>
    </recommendedName>
</protein>
<comment type="cofactor">
    <cofactor evidence="1">
        <name>Mg(2+)</name>
        <dbReference type="ChEBI" id="CHEBI:18420"/>
    </cofactor>
</comment>
<dbReference type="CDD" id="cd00685">
    <property type="entry name" value="Trans_IPPS_HT"/>
    <property type="match status" value="1"/>
</dbReference>
<dbReference type="GO" id="GO:0004659">
    <property type="term" value="F:prenyltransferase activity"/>
    <property type="evidence" value="ECO:0007669"/>
    <property type="project" value="InterPro"/>
</dbReference>
<dbReference type="GO" id="GO:0046872">
    <property type="term" value="F:metal ion binding"/>
    <property type="evidence" value="ECO:0007669"/>
    <property type="project" value="UniProtKB-KW"/>
</dbReference>
<organism evidence="8 9">
    <name type="scientific">Porphyromonas macacae</name>
    <dbReference type="NCBI Taxonomy" id="28115"/>
    <lineage>
        <taxon>Bacteria</taxon>
        <taxon>Pseudomonadati</taxon>
        <taxon>Bacteroidota</taxon>
        <taxon>Bacteroidia</taxon>
        <taxon>Bacteroidales</taxon>
        <taxon>Porphyromonadaceae</taxon>
        <taxon>Porphyromonas</taxon>
    </lineage>
</organism>
<evidence type="ECO:0000256" key="4">
    <source>
        <dbReference type="ARBA" id="ARBA00022723"/>
    </source>
</evidence>
<evidence type="ECO:0000256" key="3">
    <source>
        <dbReference type="ARBA" id="ARBA00022679"/>
    </source>
</evidence>
<dbReference type="eggNOG" id="COG0142">
    <property type="taxonomic scope" value="Bacteria"/>
</dbReference>
<dbReference type="PANTHER" id="PTHR43281:SF1">
    <property type="entry name" value="FARNESYL DIPHOSPHATE SYNTHASE"/>
    <property type="match status" value="1"/>
</dbReference>
<dbReference type="PANTHER" id="PTHR43281">
    <property type="entry name" value="FARNESYL DIPHOSPHATE SYNTHASE"/>
    <property type="match status" value="1"/>
</dbReference>
<dbReference type="PROSITE" id="PS00723">
    <property type="entry name" value="POLYPRENYL_SYNTHASE_1"/>
    <property type="match status" value="1"/>
</dbReference>
<evidence type="ECO:0000256" key="1">
    <source>
        <dbReference type="ARBA" id="ARBA00001946"/>
    </source>
</evidence>
<evidence type="ECO:0000256" key="2">
    <source>
        <dbReference type="ARBA" id="ARBA00006706"/>
    </source>
</evidence>
<dbReference type="SFLD" id="SFLDS00005">
    <property type="entry name" value="Isoprenoid_Synthase_Type_I"/>
    <property type="match status" value="1"/>
</dbReference>
<dbReference type="PROSITE" id="PS00444">
    <property type="entry name" value="POLYPRENYL_SYNTHASE_2"/>
    <property type="match status" value="1"/>
</dbReference>
<dbReference type="STRING" id="28115.HQ47_00070"/>
<evidence type="ECO:0000313" key="9">
    <source>
        <dbReference type="Proteomes" id="UP000030103"/>
    </source>
</evidence>
<dbReference type="Gene3D" id="1.10.600.10">
    <property type="entry name" value="Farnesyl Diphosphate Synthase"/>
    <property type="match status" value="1"/>
</dbReference>
<keyword evidence="4" id="KW-0479">Metal-binding</keyword>
<sequence>MYTTRELTELVNNTLDTLHLNRLKPDNLYEPISYTIGLGGKRIRPVLCCAACQAFNNGDPLPALDAAIALEIYHNFTLLHDDLMDNSPTRRGKTAVHKKWNPNQAILSGDAMSIMSFKILSEKYPAEILKKIIIPFAKLSLEICDGQQYDMEFEDRDDVSAEEYTDMIRLKTAVLLGGALEIGATIGGADAVDTKKIYQAGIDMGLAFQLQDDLLDVYANESILGKPTGGDIVNNKKTLLLIKAFEKTKGKSREKLNDYLSWGTDKKAEKIKAITELYNQLGIKEEVSQMVSDYTENSLNNLKSLSCGEDAIMPIIELANKLKSRAF</sequence>
<dbReference type="OrthoDB" id="9805316at2"/>
<evidence type="ECO:0000256" key="7">
    <source>
        <dbReference type="RuleBase" id="RU004466"/>
    </source>
</evidence>
<name>A0A0A2EJC7_9PORP</name>
<dbReference type="InterPro" id="IPR000092">
    <property type="entry name" value="Polyprenyl_synt"/>
</dbReference>
<dbReference type="GO" id="GO:0008299">
    <property type="term" value="P:isoprenoid biosynthetic process"/>
    <property type="evidence" value="ECO:0007669"/>
    <property type="project" value="UniProtKB-KW"/>
</dbReference>
<keyword evidence="9" id="KW-1185">Reference proteome</keyword>
<dbReference type="SUPFAM" id="SSF48576">
    <property type="entry name" value="Terpenoid synthases"/>
    <property type="match status" value="1"/>
</dbReference>
<dbReference type="SFLD" id="SFLDG01017">
    <property type="entry name" value="Polyprenyl_Transferase_Like"/>
    <property type="match status" value="1"/>
</dbReference>